<dbReference type="AlphaFoldDB" id="A0ABD1DEZ8"/>
<sequence length="66" mass="6762">MSSDPELKNAILKLTNLIATQQEQIAALQLANANPSGSEKISLTEIICVVVVPVTAGTVVASSKAA</sequence>
<proteinExistence type="predicted"/>
<keyword evidence="2" id="KW-1185">Reference proteome</keyword>
<comment type="caution">
    <text evidence="1">The sequence shown here is derived from an EMBL/GenBank/DDBJ whole genome shotgun (WGS) entry which is preliminary data.</text>
</comment>
<evidence type="ECO:0000313" key="2">
    <source>
        <dbReference type="Proteomes" id="UP001562425"/>
    </source>
</evidence>
<gene>
    <name evidence="1" type="ORF">pipiens_009306</name>
</gene>
<evidence type="ECO:0000313" key="1">
    <source>
        <dbReference type="EMBL" id="KAL1397999.1"/>
    </source>
</evidence>
<dbReference type="EMBL" id="JBEHCU010006060">
    <property type="protein sequence ID" value="KAL1397999.1"/>
    <property type="molecule type" value="Genomic_DNA"/>
</dbReference>
<dbReference type="Proteomes" id="UP001562425">
    <property type="component" value="Unassembled WGS sequence"/>
</dbReference>
<accession>A0ABD1DEZ8</accession>
<name>A0ABD1DEZ8_CULPP</name>
<organism evidence="1 2">
    <name type="scientific">Culex pipiens pipiens</name>
    <name type="common">Northern house mosquito</name>
    <dbReference type="NCBI Taxonomy" id="38569"/>
    <lineage>
        <taxon>Eukaryota</taxon>
        <taxon>Metazoa</taxon>
        <taxon>Ecdysozoa</taxon>
        <taxon>Arthropoda</taxon>
        <taxon>Hexapoda</taxon>
        <taxon>Insecta</taxon>
        <taxon>Pterygota</taxon>
        <taxon>Neoptera</taxon>
        <taxon>Endopterygota</taxon>
        <taxon>Diptera</taxon>
        <taxon>Nematocera</taxon>
        <taxon>Culicoidea</taxon>
        <taxon>Culicidae</taxon>
        <taxon>Culicinae</taxon>
        <taxon>Culicini</taxon>
        <taxon>Culex</taxon>
        <taxon>Culex</taxon>
    </lineage>
</organism>
<protein>
    <submittedName>
        <fullName evidence="1">Uncharacterized protein</fullName>
    </submittedName>
</protein>
<reference evidence="1 2" key="1">
    <citation type="submission" date="2024-05" db="EMBL/GenBank/DDBJ databases">
        <title>Culex pipiens pipiens assembly and annotation.</title>
        <authorList>
            <person name="Alout H."/>
            <person name="Durand T."/>
        </authorList>
    </citation>
    <scope>NUCLEOTIDE SEQUENCE [LARGE SCALE GENOMIC DNA]</scope>
    <source>
        <strain evidence="1">HA-2024</strain>
        <tissue evidence="1">Whole body</tissue>
    </source>
</reference>